<dbReference type="UniPathway" id="UPA00077">
    <property type="reaction ID" value="UER00158"/>
</dbReference>
<evidence type="ECO:0000256" key="3">
    <source>
        <dbReference type="ARBA" id="ARBA00012856"/>
    </source>
</evidence>
<dbReference type="AlphaFoldDB" id="A0A1F5ZJK4"/>
<dbReference type="Gene3D" id="3.40.430.10">
    <property type="entry name" value="Dihydrofolate Reductase, subunit A"/>
    <property type="match status" value="1"/>
</dbReference>
<dbReference type="EC" id="1.5.1.3" evidence="3 7"/>
<evidence type="ECO:0000256" key="5">
    <source>
        <dbReference type="ARBA" id="ARBA00022857"/>
    </source>
</evidence>
<evidence type="ECO:0000259" key="8">
    <source>
        <dbReference type="PROSITE" id="PS51330"/>
    </source>
</evidence>
<dbReference type="CDD" id="cd00209">
    <property type="entry name" value="DHFR"/>
    <property type="match status" value="1"/>
</dbReference>
<gene>
    <name evidence="9" type="ORF">A2875_04495</name>
</gene>
<keyword evidence="4 7" id="KW-0554">One-carbon metabolism</keyword>
<comment type="function">
    <text evidence="7">Key enzyme in folate metabolism. Catalyzes an essential reaction for de novo glycine and purine synthesis, and for DNA precursor synthesis.</text>
</comment>
<dbReference type="PANTHER" id="PTHR48069">
    <property type="entry name" value="DIHYDROFOLATE REDUCTASE"/>
    <property type="match status" value="1"/>
</dbReference>
<dbReference type="PROSITE" id="PS51330">
    <property type="entry name" value="DHFR_2"/>
    <property type="match status" value="1"/>
</dbReference>
<dbReference type="InterPro" id="IPR001796">
    <property type="entry name" value="DHFR_dom"/>
</dbReference>
<reference evidence="9 10" key="1">
    <citation type="journal article" date="2016" name="Nat. Commun.">
        <title>Thousands of microbial genomes shed light on interconnected biogeochemical processes in an aquifer system.</title>
        <authorList>
            <person name="Anantharaman K."/>
            <person name="Brown C.T."/>
            <person name="Hug L.A."/>
            <person name="Sharon I."/>
            <person name="Castelle C.J."/>
            <person name="Probst A.J."/>
            <person name="Thomas B.C."/>
            <person name="Singh A."/>
            <person name="Wilkins M.J."/>
            <person name="Karaoz U."/>
            <person name="Brodie E.L."/>
            <person name="Williams K.H."/>
            <person name="Hubbard S.S."/>
            <person name="Banfield J.F."/>
        </authorList>
    </citation>
    <scope>NUCLEOTIDE SEQUENCE [LARGE SCALE GENOMIC DNA]</scope>
</reference>
<accession>A0A1F5ZJK4</accession>
<comment type="catalytic activity">
    <reaction evidence="7">
        <text>(6S)-5,6,7,8-tetrahydrofolate + NADP(+) = 7,8-dihydrofolate + NADPH + H(+)</text>
        <dbReference type="Rhea" id="RHEA:15009"/>
        <dbReference type="ChEBI" id="CHEBI:15378"/>
        <dbReference type="ChEBI" id="CHEBI:57451"/>
        <dbReference type="ChEBI" id="CHEBI:57453"/>
        <dbReference type="ChEBI" id="CHEBI:57783"/>
        <dbReference type="ChEBI" id="CHEBI:58349"/>
        <dbReference type="EC" id="1.5.1.3"/>
    </reaction>
</comment>
<dbReference type="PANTHER" id="PTHR48069:SF3">
    <property type="entry name" value="DIHYDROFOLATE REDUCTASE"/>
    <property type="match status" value="1"/>
</dbReference>
<dbReference type="GO" id="GO:0006730">
    <property type="term" value="P:one-carbon metabolic process"/>
    <property type="evidence" value="ECO:0007669"/>
    <property type="project" value="UniProtKB-KW"/>
</dbReference>
<keyword evidence="5 7" id="KW-0521">NADP</keyword>
<comment type="caution">
    <text evidence="9">The sequence shown here is derived from an EMBL/GenBank/DDBJ whole genome shotgun (WGS) entry which is preliminary data.</text>
</comment>
<proteinExistence type="inferred from homology"/>
<evidence type="ECO:0000313" key="10">
    <source>
        <dbReference type="Proteomes" id="UP000177416"/>
    </source>
</evidence>
<dbReference type="Pfam" id="PF00186">
    <property type="entry name" value="DHFR_1"/>
    <property type="match status" value="1"/>
</dbReference>
<dbReference type="Proteomes" id="UP000177416">
    <property type="component" value="Unassembled WGS sequence"/>
</dbReference>
<dbReference type="PIRSF" id="PIRSF000194">
    <property type="entry name" value="DHFR"/>
    <property type="match status" value="1"/>
</dbReference>
<dbReference type="GO" id="GO:0046654">
    <property type="term" value="P:tetrahydrofolate biosynthetic process"/>
    <property type="evidence" value="ECO:0007669"/>
    <property type="project" value="UniProtKB-UniPathway"/>
</dbReference>
<protein>
    <recommendedName>
        <fullName evidence="3 7">Dihydrofolate reductase</fullName>
        <ecNumber evidence="3 7">1.5.1.3</ecNumber>
    </recommendedName>
</protein>
<evidence type="ECO:0000256" key="4">
    <source>
        <dbReference type="ARBA" id="ARBA00022563"/>
    </source>
</evidence>
<dbReference type="InterPro" id="IPR012259">
    <property type="entry name" value="DHFR"/>
</dbReference>
<dbReference type="PRINTS" id="PR00070">
    <property type="entry name" value="DHFR"/>
</dbReference>
<dbReference type="EMBL" id="MFJJ01000059">
    <property type="protein sequence ID" value="OGG12504.1"/>
    <property type="molecule type" value="Genomic_DNA"/>
</dbReference>
<evidence type="ECO:0000256" key="6">
    <source>
        <dbReference type="ARBA" id="ARBA00023002"/>
    </source>
</evidence>
<evidence type="ECO:0000256" key="1">
    <source>
        <dbReference type="ARBA" id="ARBA00004903"/>
    </source>
</evidence>
<evidence type="ECO:0000256" key="2">
    <source>
        <dbReference type="ARBA" id="ARBA00009539"/>
    </source>
</evidence>
<dbReference type="GO" id="GO:0004146">
    <property type="term" value="F:dihydrofolate reductase activity"/>
    <property type="evidence" value="ECO:0007669"/>
    <property type="project" value="UniProtKB-EC"/>
</dbReference>
<keyword evidence="6 7" id="KW-0560">Oxidoreductase</keyword>
<evidence type="ECO:0000313" key="9">
    <source>
        <dbReference type="EMBL" id="OGG12504.1"/>
    </source>
</evidence>
<sequence length="164" mass="18323">MLSLIAVIGKNRELGKDNKLLWHIPGDLPRFRTITTGHPVIMGRKTFESIGHPLPDRTNIIVSSHEFPNSVKSLDEAIVLAKTSPGSEEIFIIGGGSIFKQAMNLADRLYLTVVDLEAPDADTFFPDYSRFSHVVSEEPQQDLEYPSVFYVLEPEIHFSTAPTK</sequence>
<dbReference type="GO" id="GO:0005829">
    <property type="term" value="C:cytosol"/>
    <property type="evidence" value="ECO:0007669"/>
    <property type="project" value="TreeGrafter"/>
</dbReference>
<feature type="domain" description="DHFR" evidence="8">
    <location>
        <begin position="1"/>
        <end position="164"/>
    </location>
</feature>
<dbReference type="SUPFAM" id="SSF53597">
    <property type="entry name" value="Dihydrofolate reductase-like"/>
    <property type="match status" value="1"/>
</dbReference>
<comment type="pathway">
    <text evidence="1 7">Cofactor biosynthesis; tetrahydrofolate biosynthesis; 5,6,7,8-tetrahydrofolate from 7,8-dihydrofolate: step 1/1.</text>
</comment>
<evidence type="ECO:0000256" key="7">
    <source>
        <dbReference type="PIRNR" id="PIRNR000194"/>
    </source>
</evidence>
<comment type="similarity">
    <text evidence="2 7">Belongs to the dihydrofolate reductase family.</text>
</comment>
<organism evidence="9 10">
    <name type="scientific">Candidatus Gottesmanbacteria bacterium RIFCSPHIGHO2_01_FULL_46_14</name>
    <dbReference type="NCBI Taxonomy" id="1798380"/>
    <lineage>
        <taxon>Bacteria</taxon>
        <taxon>Candidatus Gottesmaniibacteriota</taxon>
    </lineage>
</organism>
<dbReference type="GO" id="GO:0050661">
    <property type="term" value="F:NADP binding"/>
    <property type="evidence" value="ECO:0007669"/>
    <property type="project" value="InterPro"/>
</dbReference>
<dbReference type="GO" id="GO:0046452">
    <property type="term" value="P:dihydrofolate metabolic process"/>
    <property type="evidence" value="ECO:0007669"/>
    <property type="project" value="TreeGrafter"/>
</dbReference>
<dbReference type="GO" id="GO:0046655">
    <property type="term" value="P:folic acid metabolic process"/>
    <property type="evidence" value="ECO:0007669"/>
    <property type="project" value="TreeGrafter"/>
</dbReference>
<name>A0A1F5ZJK4_9BACT</name>
<dbReference type="InterPro" id="IPR024072">
    <property type="entry name" value="DHFR-like_dom_sf"/>
</dbReference>